<accession>A0A1C9C8B8</accession>
<feature type="domain" description="Phosphoribosyltransferase" evidence="1">
    <location>
        <begin position="8"/>
        <end position="190"/>
    </location>
</feature>
<dbReference type="EMBL" id="KX284710">
    <property type="protein sequence ID" value="AOM64619.1"/>
    <property type="molecule type" value="Genomic_DNA"/>
</dbReference>
<evidence type="ECO:0000259" key="1">
    <source>
        <dbReference type="Pfam" id="PF14681"/>
    </source>
</evidence>
<dbReference type="SUPFAM" id="SSF53271">
    <property type="entry name" value="PRTase-like"/>
    <property type="match status" value="1"/>
</dbReference>
<name>A0A1C9C8B8_9FLOR</name>
<sequence>MRLNVYLISHPIIRKLSTQIRYSISSNYYIQKKYRLLQNIYILLVYEVVRKWMKVNNIYIKNIDNIKELTLFTPKESYLIITNLMNCGNIINEINDLLPKSYIQHLDCNQNNIINDNCLDNEIIHIIQEAKIIIIDNVLTTSTNKLLHYLTQQKQIEISQIKIICITCNNKVLETIGDKYPLLNIYTTKIYPY</sequence>
<gene>
    <name evidence="2" type="primary">upp</name>
    <name evidence="2" type="ORF">Riqu_140</name>
</gene>
<dbReference type="InterPro" id="IPR000836">
    <property type="entry name" value="PRTase_dom"/>
</dbReference>
<evidence type="ECO:0000313" key="2">
    <source>
        <dbReference type="EMBL" id="AOM64619.1"/>
    </source>
</evidence>
<keyword evidence="2" id="KW-0934">Plastid</keyword>
<geneLocation type="plastid" evidence="2"/>
<dbReference type="GO" id="GO:0016757">
    <property type="term" value="F:glycosyltransferase activity"/>
    <property type="evidence" value="ECO:0007669"/>
    <property type="project" value="UniProtKB-KW"/>
</dbReference>
<proteinExistence type="predicted"/>
<organism evidence="2">
    <name type="scientific">Riquetophycus sp</name>
    <dbReference type="NCBI Taxonomy" id="1897556"/>
    <lineage>
        <taxon>Eukaryota</taxon>
        <taxon>Rhodophyta</taxon>
        <taxon>Florideophyceae</taxon>
        <taxon>Rhodymeniophycidae</taxon>
        <taxon>Peyssonneliales</taxon>
        <taxon>Peyssonneliaceae</taxon>
        <taxon>Riquetophycus</taxon>
    </lineage>
</organism>
<dbReference type="InterPro" id="IPR029057">
    <property type="entry name" value="PRTase-like"/>
</dbReference>
<dbReference type="Pfam" id="PF14681">
    <property type="entry name" value="UPRTase"/>
    <property type="match status" value="1"/>
</dbReference>
<keyword evidence="2" id="KW-0808">Transferase</keyword>
<protein>
    <submittedName>
        <fullName evidence="2">Uracil phosphoribosyltransferase</fullName>
    </submittedName>
</protein>
<keyword evidence="2" id="KW-0328">Glycosyltransferase</keyword>
<reference evidence="2" key="1">
    <citation type="journal article" date="2016" name="BMC Biol.">
        <title>Parallel evolution of highly conserved plastid genome architecture in red seaweeds and seed plants.</title>
        <authorList>
            <person name="Lee J."/>
            <person name="Cho C.H."/>
            <person name="Park S.I."/>
            <person name="Choi J.W."/>
            <person name="Song H.S."/>
            <person name="West J.A."/>
            <person name="Bhattacharya D."/>
            <person name="Yoon H.S."/>
        </authorList>
    </citation>
    <scope>NUCLEOTIDE SEQUENCE</scope>
</reference>
<dbReference type="AlphaFoldDB" id="A0A1C9C8B8"/>
<dbReference type="Gene3D" id="3.40.50.2020">
    <property type="match status" value="1"/>
</dbReference>